<sequence>ILVLKSFNLGIEVTNKSCYPPDRREAPPPPWPSFLADRVNRQAAQGNEAGTNVNNQGQPGNPRQYVLQGMQILLGAALAIPTQHLLRSLQGYQPNQPSNGAERSPAVELPSSARGVPLPAALAVVMRHAQRLLSGPHTARRLEEEENITDPTAESSVQAGLLDLLCIYLPSEPNPIMNSL</sequence>
<dbReference type="GO" id="GO:0051787">
    <property type="term" value="F:misfolded protein binding"/>
    <property type="evidence" value="ECO:0007669"/>
    <property type="project" value="TreeGrafter"/>
</dbReference>
<dbReference type="PANTHER" id="PTHR15204">
    <property type="entry name" value="LARGE PROLINE-RICH PROTEIN BAG6"/>
    <property type="match status" value="1"/>
</dbReference>
<evidence type="ECO:0000313" key="3">
    <source>
        <dbReference type="Proteomes" id="UP001206925"/>
    </source>
</evidence>
<feature type="compositionally biased region" description="Polar residues" evidence="1">
    <location>
        <begin position="90"/>
        <end position="101"/>
    </location>
</feature>
<name>A0AAD5D4V7_AMBAR</name>
<keyword evidence="3" id="KW-1185">Reference proteome</keyword>
<proteinExistence type="predicted"/>
<feature type="non-terminal residue" evidence="2">
    <location>
        <position position="180"/>
    </location>
</feature>
<dbReference type="AlphaFoldDB" id="A0AAD5D4V7"/>
<feature type="region of interest" description="Disordered" evidence="1">
    <location>
        <begin position="90"/>
        <end position="112"/>
    </location>
</feature>
<comment type="caution">
    <text evidence="2">The sequence shown here is derived from an EMBL/GenBank/DDBJ whole genome shotgun (WGS) entry which is preliminary data.</text>
</comment>
<reference evidence="2" key="1">
    <citation type="submission" date="2022-06" db="EMBL/GenBank/DDBJ databases">
        <title>Uncovering the hologenomic basis of an extraordinary plant invasion.</title>
        <authorList>
            <person name="Bieker V.C."/>
            <person name="Martin M.D."/>
            <person name="Gilbert T."/>
            <person name="Hodgins K."/>
            <person name="Battlay P."/>
            <person name="Petersen B."/>
            <person name="Wilson J."/>
        </authorList>
    </citation>
    <scope>NUCLEOTIDE SEQUENCE</scope>
    <source>
        <strain evidence="2">AA19_3_7</strain>
        <tissue evidence="2">Leaf</tissue>
    </source>
</reference>
<organism evidence="2 3">
    <name type="scientific">Ambrosia artemisiifolia</name>
    <name type="common">Common ragweed</name>
    <dbReference type="NCBI Taxonomy" id="4212"/>
    <lineage>
        <taxon>Eukaryota</taxon>
        <taxon>Viridiplantae</taxon>
        <taxon>Streptophyta</taxon>
        <taxon>Embryophyta</taxon>
        <taxon>Tracheophyta</taxon>
        <taxon>Spermatophyta</taxon>
        <taxon>Magnoliopsida</taxon>
        <taxon>eudicotyledons</taxon>
        <taxon>Gunneridae</taxon>
        <taxon>Pentapetalae</taxon>
        <taxon>asterids</taxon>
        <taxon>campanulids</taxon>
        <taxon>Asterales</taxon>
        <taxon>Asteraceae</taxon>
        <taxon>Asteroideae</taxon>
        <taxon>Heliantheae alliance</taxon>
        <taxon>Heliantheae</taxon>
        <taxon>Ambrosia</taxon>
    </lineage>
</organism>
<dbReference type="Proteomes" id="UP001206925">
    <property type="component" value="Unassembled WGS sequence"/>
</dbReference>
<feature type="non-terminal residue" evidence="2">
    <location>
        <position position="1"/>
    </location>
</feature>
<gene>
    <name evidence="2" type="ORF">M8C21_011651</name>
</gene>
<dbReference type="PANTHER" id="PTHR15204:SF9">
    <property type="entry name" value="UBIQUITIN-RELATED"/>
    <property type="match status" value="1"/>
</dbReference>
<dbReference type="GO" id="GO:0031593">
    <property type="term" value="F:polyubiquitin modification-dependent protein binding"/>
    <property type="evidence" value="ECO:0007669"/>
    <property type="project" value="TreeGrafter"/>
</dbReference>
<dbReference type="EMBL" id="JAMZMK010005552">
    <property type="protein sequence ID" value="KAI7753082.1"/>
    <property type="molecule type" value="Genomic_DNA"/>
</dbReference>
<dbReference type="GO" id="GO:0036503">
    <property type="term" value="P:ERAD pathway"/>
    <property type="evidence" value="ECO:0007669"/>
    <property type="project" value="TreeGrafter"/>
</dbReference>
<protein>
    <submittedName>
        <fullName evidence="2">Uncharacterized protein</fullName>
    </submittedName>
</protein>
<evidence type="ECO:0000256" key="1">
    <source>
        <dbReference type="SAM" id="MobiDB-lite"/>
    </source>
</evidence>
<evidence type="ECO:0000313" key="2">
    <source>
        <dbReference type="EMBL" id="KAI7753082.1"/>
    </source>
</evidence>
<dbReference type="GO" id="GO:0071818">
    <property type="term" value="C:BAT3 complex"/>
    <property type="evidence" value="ECO:0007669"/>
    <property type="project" value="TreeGrafter"/>
</dbReference>
<accession>A0AAD5D4V7</accession>